<dbReference type="PANTHER" id="PTHR33317">
    <property type="entry name" value="POLYNUCLEOTIDYL TRANSFERASE, RIBONUCLEASE H-LIKE SUPERFAMILY PROTEIN"/>
    <property type="match status" value="1"/>
</dbReference>
<dbReference type="Proteomes" id="UP000034881">
    <property type="component" value="Unassembled WGS sequence"/>
</dbReference>
<evidence type="ECO:0000256" key="5">
    <source>
        <dbReference type="HAMAP-Rule" id="MF_00651"/>
    </source>
</evidence>
<evidence type="ECO:0000256" key="1">
    <source>
        <dbReference type="ARBA" id="ARBA00022490"/>
    </source>
</evidence>
<proteinExistence type="inferred from homology"/>
<evidence type="ECO:0000259" key="6">
    <source>
        <dbReference type="SMART" id="SM00732"/>
    </source>
</evidence>
<reference evidence="7 8" key="1">
    <citation type="journal article" date="2015" name="Nature">
        <title>rRNA introns, odd ribosomes, and small enigmatic genomes across a large radiation of phyla.</title>
        <authorList>
            <person name="Brown C.T."/>
            <person name="Hug L.A."/>
            <person name="Thomas B.C."/>
            <person name="Sharon I."/>
            <person name="Castelle C.J."/>
            <person name="Singh A."/>
            <person name="Wilkins M.J."/>
            <person name="Williams K.H."/>
            <person name="Banfield J.F."/>
        </authorList>
    </citation>
    <scope>NUCLEOTIDE SEQUENCE [LARGE SCALE GENOMIC DNA]</scope>
</reference>
<dbReference type="InterPro" id="IPR012337">
    <property type="entry name" value="RNaseH-like_sf"/>
</dbReference>
<keyword evidence="4 5" id="KW-0378">Hydrolase</keyword>
<dbReference type="InterPro" id="IPR037027">
    <property type="entry name" value="YqgF/RNaseH-like_dom_sf"/>
</dbReference>
<gene>
    <name evidence="7" type="ORF">UT77_C0004G0086</name>
</gene>
<dbReference type="CDD" id="cd16964">
    <property type="entry name" value="YqgF"/>
    <property type="match status" value="1"/>
</dbReference>
<organism evidence="7 8">
    <name type="scientific">Candidatus Daviesbacteria bacterium GW2011_GWC2_40_12</name>
    <dbReference type="NCBI Taxonomy" id="1618431"/>
    <lineage>
        <taxon>Bacteria</taxon>
        <taxon>Candidatus Daviesiibacteriota</taxon>
    </lineage>
</organism>
<dbReference type="InterPro" id="IPR005227">
    <property type="entry name" value="YqgF"/>
</dbReference>
<evidence type="ECO:0000256" key="3">
    <source>
        <dbReference type="ARBA" id="ARBA00022722"/>
    </source>
</evidence>
<dbReference type="EMBL" id="LBYB01000004">
    <property type="protein sequence ID" value="KKR42102.1"/>
    <property type="molecule type" value="Genomic_DNA"/>
</dbReference>
<dbReference type="GO" id="GO:0004518">
    <property type="term" value="F:nuclease activity"/>
    <property type="evidence" value="ECO:0007669"/>
    <property type="project" value="UniProtKB-KW"/>
</dbReference>
<feature type="domain" description="YqgF/RNase H-like" evidence="6">
    <location>
        <begin position="1"/>
        <end position="92"/>
    </location>
</feature>
<dbReference type="SMART" id="SM00732">
    <property type="entry name" value="YqgFc"/>
    <property type="match status" value="1"/>
</dbReference>
<dbReference type="GO" id="GO:0016788">
    <property type="term" value="F:hydrolase activity, acting on ester bonds"/>
    <property type="evidence" value="ECO:0007669"/>
    <property type="project" value="UniProtKB-UniRule"/>
</dbReference>
<comment type="function">
    <text evidence="5">Could be a nuclease involved in processing of the 5'-end of pre-16S rRNA.</text>
</comment>
<accession>A0A0G0TVZ2</accession>
<evidence type="ECO:0000313" key="8">
    <source>
        <dbReference type="Proteomes" id="UP000034881"/>
    </source>
</evidence>
<dbReference type="PANTHER" id="PTHR33317:SF4">
    <property type="entry name" value="POLYNUCLEOTIDYL TRANSFERASE, RIBONUCLEASE H-LIKE SUPERFAMILY PROTEIN"/>
    <property type="match status" value="1"/>
</dbReference>
<dbReference type="Pfam" id="PF03652">
    <property type="entry name" value="RuvX"/>
    <property type="match status" value="1"/>
</dbReference>
<dbReference type="AlphaFoldDB" id="A0A0G0TVZ2"/>
<dbReference type="GO" id="GO:0005737">
    <property type="term" value="C:cytoplasm"/>
    <property type="evidence" value="ECO:0007669"/>
    <property type="project" value="UniProtKB-SubCell"/>
</dbReference>
<evidence type="ECO:0000256" key="2">
    <source>
        <dbReference type="ARBA" id="ARBA00022517"/>
    </source>
</evidence>
<evidence type="ECO:0000313" key="7">
    <source>
        <dbReference type="EMBL" id="KKR42102.1"/>
    </source>
</evidence>
<comment type="subcellular location">
    <subcellularLocation>
        <location evidence="5">Cytoplasm</location>
    </subcellularLocation>
</comment>
<dbReference type="NCBIfam" id="TIGR00250">
    <property type="entry name" value="RNAse_H_YqgF"/>
    <property type="match status" value="1"/>
</dbReference>
<keyword evidence="1 5" id="KW-0963">Cytoplasm</keyword>
<comment type="similarity">
    <text evidence="5">Belongs to the YqgF HJR family.</text>
</comment>
<keyword evidence="3 5" id="KW-0540">Nuclease</keyword>
<protein>
    <recommendedName>
        <fullName evidence="5">Putative pre-16S rRNA nuclease</fullName>
        <ecNumber evidence="5">3.1.-.-</ecNumber>
    </recommendedName>
</protein>
<evidence type="ECO:0000256" key="4">
    <source>
        <dbReference type="ARBA" id="ARBA00022801"/>
    </source>
</evidence>
<comment type="caution">
    <text evidence="7">The sequence shown here is derived from an EMBL/GenBank/DDBJ whole genome shotgun (WGS) entry which is preliminary data.</text>
</comment>
<dbReference type="HAMAP" id="MF_00651">
    <property type="entry name" value="Nuclease_YqgF"/>
    <property type="match status" value="1"/>
</dbReference>
<name>A0A0G0TVZ2_9BACT</name>
<sequence>MKYLGIDFGLRKIGLAVSEGELASPWQILAVKGFSDAIEKTSQIIKEGNFEKIIIGLPEGKMGQVVKGFVNALKKNGIDVETADETLSSKKGLKAMIKAGIGVKNRRNEDAFSAAGILQDYLDSRDLPL</sequence>
<keyword evidence="2 5" id="KW-0690">Ribosome biogenesis</keyword>
<dbReference type="GO" id="GO:0000967">
    <property type="term" value="P:rRNA 5'-end processing"/>
    <property type="evidence" value="ECO:0007669"/>
    <property type="project" value="UniProtKB-UniRule"/>
</dbReference>
<dbReference type="InterPro" id="IPR006641">
    <property type="entry name" value="YqgF/RNaseH-like_dom"/>
</dbReference>
<dbReference type="SUPFAM" id="SSF53098">
    <property type="entry name" value="Ribonuclease H-like"/>
    <property type="match status" value="1"/>
</dbReference>
<dbReference type="Gene3D" id="3.30.420.140">
    <property type="entry name" value="YqgF/RNase H-like domain"/>
    <property type="match status" value="1"/>
</dbReference>
<dbReference type="EC" id="3.1.-.-" evidence="5"/>